<dbReference type="PANTHER" id="PTHR11571">
    <property type="entry name" value="GLUTATHIONE S-TRANSFERASE"/>
    <property type="match status" value="1"/>
</dbReference>
<reference evidence="3" key="1">
    <citation type="submission" date="2021-03" db="EMBL/GenBank/DDBJ databases">
        <title>Complete Genome of Pseudoalteromonas xiamenensis STKMTI.2, a new potential marine bacterium producing anti-Vibrio compounds.</title>
        <authorList>
            <person name="Handayani D.P."/>
            <person name="Isnansetyo A."/>
            <person name="Istiqomah I."/>
            <person name="Jumina J."/>
        </authorList>
    </citation>
    <scope>NUCLEOTIDE SEQUENCE</scope>
    <source>
        <strain evidence="3">STKMTI.2</strain>
    </source>
</reference>
<dbReference type="SUPFAM" id="SSF52833">
    <property type="entry name" value="Thioredoxin-like"/>
    <property type="match status" value="1"/>
</dbReference>
<dbReference type="InterPro" id="IPR036249">
    <property type="entry name" value="Thioredoxin-like_sf"/>
</dbReference>
<evidence type="ECO:0000313" key="3">
    <source>
        <dbReference type="EMBL" id="QTH72181.1"/>
    </source>
</evidence>
<dbReference type="SFLD" id="SFLDG00363">
    <property type="entry name" value="AMPS_(cytGST):_Alpha-__Mu-__Pi"/>
    <property type="match status" value="1"/>
</dbReference>
<sequence>MAKLKLTYFDVHGGRAEPIRLALYLGGIEFEDYRFSYGEFPEVRKSTPLGQVPVLEIDGLAVTQSNALTTYAGKLAGLYPKDDFQALLCEEIMGSVEDVTSRIVSTFGLQGEALIAAREKVTQDYLIPHLNWLTTKLGDNKYFIENTLSVADLKTLAHLAWLNSGRLDHIASSLVAEHAPTLQSFFNQLMQHPKIVEYYATH</sequence>
<evidence type="ECO:0000259" key="1">
    <source>
        <dbReference type="PROSITE" id="PS50404"/>
    </source>
</evidence>
<gene>
    <name evidence="3" type="ORF">J5O05_04660</name>
</gene>
<dbReference type="GO" id="GO:0006749">
    <property type="term" value="P:glutathione metabolic process"/>
    <property type="evidence" value="ECO:0007669"/>
    <property type="project" value="TreeGrafter"/>
</dbReference>
<accession>A0A975DHY8</accession>
<dbReference type="InterPro" id="IPR004046">
    <property type="entry name" value="GST_C"/>
</dbReference>
<dbReference type="InterPro" id="IPR004045">
    <property type="entry name" value="Glutathione_S-Trfase_N"/>
</dbReference>
<feature type="domain" description="GST N-terminal" evidence="1">
    <location>
        <begin position="2"/>
        <end position="80"/>
    </location>
</feature>
<evidence type="ECO:0000259" key="2">
    <source>
        <dbReference type="PROSITE" id="PS50405"/>
    </source>
</evidence>
<protein>
    <submittedName>
        <fullName evidence="3">Glutathione S-transferase family protein</fullName>
    </submittedName>
</protein>
<organism evidence="3 4">
    <name type="scientific">Pseudoalteromonas xiamenensis</name>
    <dbReference type="NCBI Taxonomy" id="882626"/>
    <lineage>
        <taxon>Bacteria</taxon>
        <taxon>Pseudomonadati</taxon>
        <taxon>Pseudomonadota</taxon>
        <taxon>Gammaproteobacteria</taxon>
        <taxon>Alteromonadales</taxon>
        <taxon>Pseudoalteromonadaceae</taxon>
        <taxon>Pseudoalteromonas</taxon>
    </lineage>
</organism>
<dbReference type="Pfam" id="PF14497">
    <property type="entry name" value="GST_C_3"/>
    <property type="match status" value="1"/>
</dbReference>
<dbReference type="SFLD" id="SFLDG01205">
    <property type="entry name" value="AMPS.1"/>
    <property type="match status" value="1"/>
</dbReference>
<evidence type="ECO:0000313" key="4">
    <source>
        <dbReference type="Proteomes" id="UP000664904"/>
    </source>
</evidence>
<dbReference type="Pfam" id="PF02798">
    <property type="entry name" value="GST_N"/>
    <property type="match status" value="1"/>
</dbReference>
<dbReference type="InterPro" id="IPR010987">
    <property type="entry name" value="Glutathione-S-Trfase_C-like"/>
</dbReference>
<name>A0A975DHY8_9GAMM</name>
<proteinExistence type="predicted"/>
<dbReference type="AlphaFoldDB" id="A0A975DHY8"/>
<dbReference type="Gene3D" id="1.20.1050.10">
    <property type="match status" value="1"/>
</dbReference>
<dbReference type="PANTHER" id="PTHR11571:SF252">
    <property type="entry name" value="GLUTATHIONE S-TRANSFERASE"/>
    <property type="match status" value="1"/>
</dbReference>
<keyword evidence="4" id="KW-1185">Reference proteome</keyword>
<dbReference type="Gene3D" id="3.40.30.10">
    <property type="entry name" value="Glutaredoxin"/>
    <property type="match status" value="1"/>
</dbReference>
<dbReference type="InterPro" id="IPR050213">
    <property type="entry name" value="GST_superfamily"/>
</dbReference>
<dbReference type="EMBL" id="CP072133">
    <property type="protein sequence ID" value="QTH72181.1"/>
    <property type="molecule type" value="Genomic_DNA"/>
</dbReference>
<dbReference type="PROSITE" id="PS50405">
    <property type="entry name" value="GST_CTER"/>
    <property type="match status" value="1"/>
</dbReference>
<dbReference type="SFLD" id="SFLDS00019">
    <property type="entry name" value="Glutathione_Transferase_(cytos"/>
    <property type="match status" value="1"/>
</dbReference>
<dbReference type="CDD" id="cd03039">
    <property type="entry name" value="GST_N_Sigma_like"/>
    <property type="match status" value="1"/>
</dbReference>
<dbReference type="InterPro" id="IPR040079">
    <property type="entry name" value="Glutathione_S-Trfase"/>
</dbReference>
<dbReference type="PROSITE" id="PS50404">
    <property type="entry name" value="GST_NTER"/>
    <property type="match status" value="1"/>
</dbReference>
<dbReference type="Proteomes" id="UP000664904">
    <property type="component" value="Chromosome"/>
</dbReference>
<dbReference type="GO" id="GO:0004364">
    <property type="term" value="F:glutathione transferase activity"/>
    <property type="evidence" value="ECO:0007669"/>
    <property type="project" value="TreeGrafter"/>
</dbReference>
<dbReference type="InterPro" id="IPR036282">
    <property type="entry name" value="Glutathione-S-Trfase_C_sf"/>
</dbReference>
<feature type="domain" description="GST C-terminal" evidence="2">
    <location>
        <begin position="82"/>
        <end position="202"/>
    </location>
</feature>
<dbReference type="SUPFAM" id="SSF47616">
    <property type="entry name" value="GST C-terminal domain-like"/>
    <property type="match status" value="1"/>
</dbReference>
<dbReference type="KEGG" id="pxi:J5O05_04660"/>